<feature type="region of interest" description="Disordered" evidence="1">
    <location>
        <begin position="65"/>
        <end position="122"/>
    </location>
</feature>
<dbReference type="Proteomes" id="UP001295740">
    <property type="component" value="Unassembled WGS sequence"/>
</dbReference>
<gene>
    <name evidence="2" type="ORF">KHLLAP_LOCUS450</name>
</gene>
<organism evidence="2 3">
    <name type="scientific">Anthostomella pinea</name>
    <dbReference type="NCBI Taxonomy" id="933095"/>
    <lineage>
        <taxon>Eukaryota</taxon>
        <taxon>Fungi</taxon>
        <taxon>Dikarya</taxon>
        <taxon>Ascomycota</taxon>
        <taxon>Pezizomycotina</taxon>
        <taxon>Sordariomycetes</taxon>
        <taxon>Xylariomycetidae</taxon>
        <taxon>Xylariales</taxon>
        <taxon>Xylariaceae</taxon>
        <taxon>Anthostomella</taxon>
    </lineage>
</organism>
<dbReference type="EMBL" id="CAUWAG010000003">
    <property type="protein sequence ID" value="CAJ2499982.1"/>
    <property type="molecule type" value="Genomic_DNA"/>
</dbReference>
<proteinExistence type="predicted"/>
<reference evidence="2" key="1">
    <citation type="submission" date="2023-10" db="EMBL/GenBank/DDBJ databases">
        <authorList>
            <person name="Hackl T."/>
        </authorList>
    </citation>
    <scope>NUCLEOTIDE SEQUENCE</scope>
</reference>
<evidence type="ECO:0000313" key="2">
    <source>
        <dbReference type="EMBL" id="CAJ2499982.1"/>
    </source>
</evidence>
<protein>
    <submittedName>
        <fullName evidence="2">Uu.00g028350.m01.CDS01</fullName>
    </submittedName>
</protein>
<keyword evidence="3" id="KW-1185">Reference proteome</keyword>
<feature type="compositionally biased region" description="Polar residues" evidence="1">
    <location>
        <begin position="78"/>
        <end position="87"/>
    </location>
</feature>
<accession>A0AAI8YCT0</accession>
<dbReference type="AlphaFoldDB" id="A0AAI8YCT0"/>
<evidence type="ECO:0000313" key="3">
    <source>
        <dbReference type="Proteomes" id="UP001295740"/>
    </source>
</evidence>
<sequence>MVSQPVFTFDASVAAAQDQRESLYIDPADLALGSSLVSLPNAASTTSPGGSASAHAPLPNMFPDSSGSYQYLPDSATHLPSSTTSSFLDPGQQPTPAPSFDQTSGLQLTGSDRIHSPMEVNSTSHDLNSVYSGGHWGGNTLADPSALPLYYSTGTESGEAAWMTSPQEAWAQYVGAESFDTVAVYGLYTH</sequence>
<evidence type="ECO:0000256" key="1">
    <source>
        <dbReference type="SAM" id="MobiDB-lite"/>
    </source>
</evidence>
<comment type="caution">
    <text evidence="2">The sequence shown here is derived from an EMBL/GenBank/DDBJ whole genome shotgun (WGS) entry which is preliminary data.</text>
</comment>
<name>A0AAI8YCT0_9PEZI</name>
<feature type="compositionally biased region" description="Polar residues" evidence="1">
    <location>
        <begin position="100"/>
        <end position="110"/>
    </location>
</feature>